<evidence type="ECO:0000313" key="4">
    <source>
        <dbReference type="Proteomes" id="UP001500416"/>
    </source>
</evidence>
<dbReference type="PROSITE" id="PS50937">
    <property type="entry name" value="HTH_MERR_2"/>
    <property type="match status" value="1"/>
</dbReference>
<dbReference type="InterPro" id="IPR047057">
    <property type="entry name" value="MerR_fam"/>
</dbReference>
<dbReference type="Gene3D" id="1.10.1660.10">
    <property type="match status" value="1"/>
</dbReference>
<dbReference type="InterPro" id="IPR000551">
    <property type="entry name" value="MerR-type_HTH_dom"/>
</dbReference>
<dbReference type="SUPFAM" id="SSF55136">
    <property type="entry name" value="Probable bacterial effector-binding domain"/>
    <property type="match status" value="1"/>
</dbReference>
<dbReference type="RefSeq" id="WP_343934802.1">
    <property type="nucleotide sequence ID" value="NZ_BAAABU010000006.1"/>
</dbReference>
<dbReference type="PANTHER" id="PTHR30204">
    <property type="entry name" value="REDOX-CYCLING DRUG-SENSING TRANSCRIPTIONAL ACTIVATOR SOXR"/>
    <property type="match status" value="1"/>
</dbReference>
<dbReference type="EMBL" id="BAAABU010000006">
    <property type="protein sequence ID" value="GAA0232508.1"/>
    <property type="molecule type" value="Genomic_DNA"/>
</dbReference>
<dbReference type="SMART" id="SM00422">
    <property type="entry name" value="HTH_MERR"/>
    <property type="match status" value="1"/>
</dbReference>
<organism evidence="3 4">
    <name type="scientific">Saccharothrix mutabilis subsp. mutabilis</name>
    <dbReference type="NCBI Taxonomy" id="66855"/>
    <lineage>
        <taxon>Bacteria</taxon>
        <taxon>Bacillati</taxon>
        <taxon>Actinomycetota</taxon>
        <taxon>Actinomycetes</taxon>
        <taxon>Pseudonocardiales</taxon>
        <taxon>Pseudonocardiaceae</taxon>
        <taxon>Saccharothrix</taxon>
    </lineage>
</organism>
<evidence type="ECO:0000256" key="1">
    <source>
        <dbReference type="ARBA" id="ARBA00023125"/>
    </source>
</evidence>
<gene>
    <name evidence="3" type="ORF">GCM10010492_34080</name>
</gene>
<dbReference type="Gene3D" id="3.20.80.10">
    <property type="entry name" value="Regulatory factor, effector binding domain"/>
    <property type="match status" value="1"/>
</dbReference>
<sequence length="258" mass="28471">MSDLVPIGVFAEAARVTVKALRHYHALGVVVPARVDPATNYRYYRWDQLGDVLCVTTLRDLGTPLDRIKEHLVGGSPLHDVLAAERVRLRRQVARAERALALVDALRDAPRLPEVRPDVVELPDRDTIALTGPAHADTIGQDAAELIGRLLATPGVDAGAPVIGEYPLKLAHSFTIRVRLEVAGPVDGLRVEPWPGGRFARVVHVGPLDALPIAYHGLVRWLHEHRHRPAGPVFERYLDDPATTPAHLLRTEVLHRVR</sequence>
<keyword evidence="4" id="KW-1185">Reference proteome</keyword>
<dbReference type="InterPro" id="IPR029442">
    <property type="entry name" value="GyrI-like"/>
</dbReference>
<dbReference type="Proteomes" id="UP001500416">
    <property type="component" value="Unassembled WGS sequence"/>
</dbReference>
<reference evidence="3 4" key="1">
    <citation type="journal article" date="2019" name="Int. J. Syst. Evol. Microbiol.">
        <title>The Global Catalogue of Microorganisms (GCM) 10K type strain sequencing project: providing services to taxonomists for standard genome sequencing and annotation.</title>
        <authorList>
            <consortium name="The Broad Institute Genomics Platform"/>
            <consortium name="The Broad Institute Genome Sequencing Center for Infectious Disease"/>
            <person name="Wu L."/>
            <person name="Ma J."/>
        </authorList>
    </citation>
    <scope>NUCLEOTIDE SEQUENCE [LARGE SCALE GENOMIC DNA]</scope>
    <source>
        <strain evidence="3 4">JCM 3380</strain>
    </source>
</reference>
<evidence type="ECO:0000259" key="2">
    <source>
        <dbReference type="PROSITE" id="PS50937"/>
    </source>
</evidence>
<protein>
    <submittedName>
        <fullName evidence="3">MerR family transcriptional regulator</fullName>
    </submittedName>
</protein>
<dbReference type="Pfam" id="PF13411">
    <property type="entry name" value="MerR_1"/>
    <property type="match status" value="1"/>
</dbReference>
<dbReference type="InterPro" id="IPR009061">
    <property type="entry name" value="DNA-bd_dom_put_sf"/>
</dbReference>
<dbReference type="PANTHER" id="PTHR30204:SF97">
    <property type="entry name" value="MERR FAMILY REGULATORY PROTEIN"/>
    <property type="match status" value="1"/>
</dbReference>
<dbReference type="SUPFAM" id="SSF46955">
    <property type="entry name" value="Putative DNA-binding domain"/>
    <property type="match status" value="1"/>
</dbReference>
<accession>A0ABN0TXA2</accession>
<name>A0ABN0TXA2_9PSEU</name>
<feature type="domain" description="HTH merR-type" evidence="2">
    <location>
        <begin position="4"/>
        <end position="74"/>
    </location>
</feature>
<comment type="caution">
    <text evidence="3">The sequence shown here is derived from an EMBL/GenBank/DDBJ whole genome shotgun (WGS) entry which is preliminary data.</text>
</comment>
<dbReference type="InterPro" id="IPR010499">
    <property type="entry name" value="AraC_E-bd"/>
</dbReference>
<dbReference type="SMART" id="SM00871">
    <property type="entry name" value="AraC_E_bind"/>
    <property type="match status" value="1"/>
</dbReference>
<dbReference type="InterPro" id="IPR011256">
    <property type="entry name" value="Reg_factor_effector_dom_sf"/>
</dbReference>
<keyword evidence="1" id="KW-0238">DNA-binding</keyword>
<proteinExistence type="predicted"/>
<dbReference type="Pfam" id="PF06445">
    <property type="entry name" value="GyrI-like"/>
    <property type="match status" value="1"/>
</dbReference>
<evidence type="ECO:0000313" key="3">
    <source>
        <dbReference type="EMBL" id="GAA0232508.1"/>
    </source>
</evidence>